<proteinExistence type="predicted"/>
<dbReference type="InterPro" id="IPR029058">
    <property type="entry name" value="AB_hydrolase_fold"/>
</dbReference>
<dbReference type="EMBL" id="BMDD01000003">
    <property type="protein sequence ID" value="GGH80312.1"/>
    <property type="molecule type" value="Genomic_DNA"/>
</dbReference>
<dbReference type="InterPro" id="IPR013094">
    <property type="entry name" value="AB_hydrolase_3"/>
</dbReference>
<dbReference type="GO" id="GO:0016787">
    <property type="term" value="F:hydrolase activity"/>
    <property type="evidence" value="ECO:0007669"/>
    <property type="project" value="UniProtKB-KW"/>
</dbReference>
<organism evidence="3 4">
    <name type="scientific">Saccharibacillus endophyticus</name>
    <dbReference type="NCBI Taxonomy" id="2060666"/>
    <lineage>
        <taxon>Bacteria</taxon>
        <taxon>Bacillati</taxon>
        <taxon>Bacillota</taxon>
        <taxon>Bacilli</taxon>
        <taxon>Bacillales</taxon>
        <taxon>Paenibacillaceae</taxon>
        <taxon>Saccharibacillus</taxon>
    </lineage>
</organism>
<keyword evidence="4" id="KW-1185">Reference proteome</keyword>
<dbReference type="Gene3D" id="3.40.50.1820">
    <property type="entry name" value="alpha/beta hydrolase"/>
    <property type="match status" value="1"/>
</dbReference>
<gene>
    <name evidence="3" type="ORF">GCM10007362_28430</name>
</gene>
<name>A0ABQ1ZVD9_9BACL</name>
<dbReference type="SUPFAM" id="SSF53474">
    <property type="entry name" value="alpha/beta-Hydrolases"/>
    <property type="match status" value="1"/>
</dbReference>
<reference evidence="4" key="1">
    <citation type="journal article" date="2019" name="Int. J. Syst. Evol. Microbiol.">
        <title>The Global Catalogue of Microorganisms (GCM) 10K type strain sequencing project: providing services to taxonomists for standard genome sequencing and annotation.</title>
        <authorList>
            <consortium name="The Broad Institute Genomics Platform"/>
            <consortium name="The Broad Institute Genome Sequencing Center for Infectious Disease"/>
            <person name="Wu L."/>
            <person name="Ma J."/>
        </authorList>
    </citation>
    <scope>NUCLEOTIDE SEQUENCE [LARGE SCALE GENOMIC DNA]</scope>
    <source>
        <strain evidence="4">CCM 8702</strain>
    </source>
</reference>
<dbReference type="PANTHER" id="PTHR48081">
    <property type="entry name" value="AB HYDROLASE SUPERFAMILY PROTEIN C4A8.06C"/>
    <property type="match status" value="1"/>
</dbReference>
<keyword evidence="1 3" id="KW-0378">Hydrolase</keyword>
<dbReference type="InterPro" id="IPR050300">
    <property type="entry name" value="GDXG_lipolytic_enzyme"/>
</dbReference>
<feature type="domain" description="Alpha/beta hydrolase fold-3" evidence="2">
    <location>
        <begin position="43"/>
        <end position="271"/>
    </location>
</feature>
<evidence type="ECO:0000313" key="4">
    <source>
        <dbReference type="Proteomes" id="UP000605427"/>
    </source>
</evidence>
<dbReference type="Proteomes" id="UP000605427">
    <property type="component" value="Unassembled WGS sequence"/>
</dbReference>
<evidence type="ECO:0000259" key="2">
    <source>
        <dbReference type="Pfam" id="PF07859"/>
    </source>
</evidence>
<dbReference type="Pfam" id="PF07859">
    <property type="entry name" value="Abhydrolase_3"/>
    <property type="match status" value="1"/>
</dbReference>
<evidence type="ECO:0000313" key="3">
    <source>
        <dbReference type="EMBL" id="GGH80312.1"/>
    </source>
</evidence>
<dbReference type="RefSeq" id="WP_415838422.1">
    <property type="nucleotide sequence ID" value="NZ_CBCSIZ010000002.1"/>
</dbReference>
<evidence type="ECO:0000256" key="1">
    <source>
        <dbReference type="ARBA" id="ARBA00022801"/>
    </source>
</evidence>
<protein>
    <submittedName>
        <fullName evidence="3">Alpha/beta hydrolase</fullName>
    </submittedName>
</protein>
<comment type="caution">
    <text evidence="3">The sequence shown here is derived from an EMBL/GenBank/DDBJ whole genome shotgun (WGS) entry which is preliminary data.</text>
</comment>
<accession>A0ABQ1ZVD9</accession>
<dbReference type="PANTHER" id="PTHR48081:SF3">
    <property type="entry name" value="ALPHA_BETA HYDROLASE FOLD-3 DOMAIN-CONTAINING PROTEIN"/>
    <property type="match status" value="1"/>
</dbReference>
<sequence length="294" mass="32909">MLVELNEEIKANRFEIPIAAPEGLRLKGTFYPSKKSAPAKGTIVYFHGGGLIFGHRDDLPSVYVSMLTEHGYGLLTLDYPLAPETPLPAIMEAISRSIAWFTDQGFRTLGLENADHYLMGRSAGGYLALHYAVHASAAVKPLGVIAFYGYHTLSEASFHVPSRHFLAFPPVSDSTMQSLIAQQPIASSPSEQRYLLYLAARQRGNWITLLFGDTPPDRNFDLTKEQLATLPSTFLAAADQDPDVPVRQSKMLHKWIPDSELHLVQSTHHDFDRTQTEEWGLDVYSKLIKWLDRD</sequence>